<organism evidence="2 3">
    <name type="scientific">Sinanodonta woodiana</name>
    <name type="common">Chinese pond mussel</name>
    <name type="synonym">Anodonta woodiana</name>
    <dbReference type="NCBI Taxonomy" id="1069815"/>
    <lineage>
        <taxon>Eukaryota</taxon>
        <taxon>Metazoa</taxon>
        <taxon>Spiralia</taxon>
        <taxon>Lophotrochozoa</taxon>
        <taxon>Mollusca</taxon>
        <taxon>Bivalvia</taxon>
        <taxon>Autobranchia</taxon>
        <taxon>Heteroconchia</taxon>
        <taxon>Palaeoheterodonta</taxon>
        <taxon>Unionida</taxon>
        <taxon>Unionoidea</taxon>
        <taxon>Unionidae</taxon>
        <taxon>Unioninae</taxon>
        <taxon>Sinanodonta</taxon>
    </lineage>
</organism>
<evidence type="ECO:0000259" key="1">
    <source>
        <dbReference type="PROSITE" id="PS50835"/>
    </source>
</evidence>
<name>A0ABD3XFJ6_SINWO</name>
<feature type="domain" description="Ig-like" evidence="1">
    <location>
        <begin position="142"/>
        <end position="201"/>
    </location>
</feature>
<comment type="caution">
    <text evidence="2">The sequence shown here is derived from an EMBL/GenBank/DDBJ whole genome shotgun (WGS) entry which is preliminary data.</text>
</comment>
<dbReference type="EMBL" id="JBJQND010000002">
    <property type="protein sequence ID" value="KAL3885032.1"/>
    <property type="molecule type" value="Genomic_DNA"/>
</dbReference>
<dbReference type="PROSITE" id="PS50835">
    <property type="entry name" value="IG_LIKE"/>
    <property type="match status" value="1"/>
</dbReference>
<reference evidence="2 3" key="1">
    <citation type="submission" date="2024-11" db="EMBL/GenBank/DDBJ databases">
        <title>Chromosome-level genome assembly of the freshwater bivalve Anodonta woodiana.</title>
        <authorList>
            <person name="Chen X."/>
        </authorList>
    </citation>
    <scope>NUCLEOTIDE SEQUENCE [LARGE SCALE GENOMIC DNA]</scope>
    <source>
        <strain evidence="2">MN2024</strain>
        <tissue evidence="2">Gills</tissue>
    </source>
</reference>
<feature type="non-terminal residue" evidence="2">
    <location>
        <position position="1"/>
    </location>
</feature>
<proteinExistence type="predicted"/>
<dbReference type="InterPro" id="IPR007110">
    <property type="entry name" value="Ig-like_dom"/>
</dbReference>
<gene>
    <name evidence="2" type="ORF">ACJMK2_025131</name>
</gene>
<dbReference type="AlphaFoldDB" id="A0ABD3XFJ6"/>
<protein>
    <recommendedName>
        <fullName evidence="1">Ig-like domain-containing protein</fullName>
    </recommendedName>
</protein>
<dbReference type="Proteomes" id="UP001634394">
    <property type="component" value="Unassembled WGS sequence"/>
</dbReference>
<dbReference type="InterPro" id="IPR045860">
    <property type="entry name" value="Snake_toxin-like_sf"/>
</dbReference>
<evidence type="ECO:0000313" key="3">
    <source>
        <dbReference type="Proteomes" id="UP001634394"/>
    </source>
</evidence>
<evidence type="ECO:0000313" key="2">
    <source>
        <dbReference type="EMBL" id="KAL3885032.1"/>
    </source>
</evidence>
<dbReference type="SUPFAM" id="SSF57302">
    <property type="entry name" value="Snake toxin-like"/>
    <property type="match status" value="1"/>
</dbReference>
<accession>A0ABD3XFJ6</accession>
<keyword evidence="3" id="KW-1185">Reference proteome</keyword>
<sequence length="201" mass="21856">SCQSGQIIHNGTTGELIACSKCCDTDFCNVGLCGGSNTSISLQCFSCPQLTAQVADCQSIEQCASDSICYAHRVFNYASGQHRYETGCRSKLQCQAIAHVPLMNQCFECCDTPMCNLNKCGNNWTVVMHQETSTAQAHTTLPTTTLSPLPPPHISGPMTINLNADTILSCTSNEPGVTYTWLYQGVRTLYIHFSTLLPKEV</sequence>